<dbReference type="GeneID" id="19957485"/>
<dbReference type="OrthoDB" id="78180at2759"/>
<dbReference type="EMBL" id="JH767283">
    <property type="protein sequence ID" value="EQC25347.1"/>
    <property type="molecule type" value="Genomic_DNA"/>
</dbReference>
<gene>
    <name evidence="2" type="ORF">SDRG_16758</name>
</gene>
<dbReference type="AlphaFoldDB" id="T0R779"/>
<keyword evidence="1" id="KW-0472">Membrane</keyword>
<evidence type="ECO:0000313" key="2">
    <source>
        <dbReference type="EMBL" id="EQC25347.1"/>
    </source>
</evidence>
<accession>T0R779</accession>
<evidence type="ECO:0000256" key="1">
    <source>
        <dbReference type="SAM" id="Phobius"/>
    </source>
</evidence>
<sequence length="426" mass="45614">MPLVGPRAWAQGLRLPATNSASGVTVTAAPPSTFGSPSIGVSGKPSDKGSKKLEAFGRIFSNLLAGGLILLSLFTLIVLINQGMFSRLVISNNVQSAASFWSDYGKACQLTHHGWVAQSCSQNEVTTTSPTVWAAVGDRLADQWSLELDQGAPLFVSTCVVGGNKAVGWGVLVFVAGYTTYPDCVPLNGPQLIAGIALLETTVRNDQGVYLLTLYSDLNTTMQTVHEYTNSDGTQQGVLPYPLRTVVTTDGSYSYDATGEDFVILSTPLGLRYTVNVYCLSQIQVVSDFGLPGWSQGKHGGVPLSPAWACGNEVDSASELIAIQVLLIVLTVLALNGDVYITFEGLSFEKGLNGIVPYNPKQKHGSTFIVSVYWLGLAILPQSCSMLRPFVAGTVAENHFKPNTAEHKEKMDSAVRYRYTRGNCVT</sequence>
<keyword evidence="3" id="KW-1185">Reference proteome</keyword>
<feature type="transmembrane region" description="Helical" evidence="1">
    <location>
        <begin position="59"/>
        <end position="80"/>
    </location>
</feature>
<dbReference type="VEuPathDB" id="FungiDB:SDRG_16758"/>
<name>T0R779_SAPDV</name>
<evidence type="ECO:0000313" key="3">
    <source>
        <dbReference type="Proteomes" id="UP000030762"/>
    </source>
</evidence>
<dbReference type="Proteomes" id="UP000030762">
    <property type="component" value="Unassembled WGS sequence"/>
</dbReference>
<protein>
    <submittedName>
        <fullName evidence="2">Uncharacterized protein</fullName>
    </submittedName>
</protein>
<keyword evidence="1" id="KW-0812">Transmembrane</keyword>
<organism evidence="2 3">
    <name type="scientific">Saprolegnia diclina (strain VS20)</name>
    <dbReference type="NCBI Taxonomy" id="1156394"/>
    <lineage>
        <taxon>Eukaryota</taxon>
        <taxon>Sar</taxon>
        <taxon>Stramenopiles</taxon>
        <taxon>Oomycota</taxon>
        <taxon>Saprolegniomycetes</taxon>
        <taxon>Saprolegniales</taxon>
        <taxon>Saprolegniaceae</taxon>
        <taxon>Saprolegnia</taxon>
    </lineage>
</organism>
<keyword evidence="1" id="KW-1133">Transmembrane helix</keyword>
<dbReference type="InParanoid" id="T0R779"/>
<dbReference type="OMA" id="DQWSLEL"/>
<reference evidence="2 3" key="1">
    <citation type="submission" date="2012-04" db="EMBL/GenBank/DDBJ databases">
        <title>The Genome Sequence of Saprolegnia declina VS20.</title>
        <authorList>
            <consortium name="The Broad Institute Genome Sequencing Platform"/>
            <person name="Russ C."/>
            <person name="Nusbaum C."/>
            <person name="Tyler B."/>
            <person name="van West P."/>
            <person name="Dieguez-Uribeondo J."/>
            <person name="de Bruijn I."/>
            <person name="Tripathy S."/>
            <person name="Jiang R."/>
            <person name="Young S.K."/>
            <person name="Zeng Q."/>
            <person name="Gargeya S."/>
            <person name="Fitzgerald M."/>
            <person name="Haas B."/>
            <person name="Abouelleil A."/>
            <person name="Alvarado L."/>
            <person name="Arachchi H.M."/>
            <person name="Berlin A."/>
            <person name="Chapman S.B."/>
            <person name="Goldberg J."/>
            <person name="Griggs A."/>
            <person name="Gujja S."/>
            <person name="Hansen M."/>
            <person name="Howarth C."/>
            <person name="Imamovic A."/>
            <person name="Larimer J."/>
            <person name="McCowen C."/>
            <person name="Montmayeur A."/>
            <person name="Murphy C."/>
            <person name="Neiman D."/>
            <person name="Pearson M."/>
            <person name="Priest M."/>
            <person name="Roberts A."/>
            <person name="Saif S."/>
            <person name="Shea T."/>
            <person name="Sisk P."/>
            <person name="Sykes S."/>
            <person name="Wortman J."/>
            <person name="Nusbaum C."/>
            <person name="Birren B."/>
        </authorList>
    </citation>
    <scope>NUCLEOTIDE SEQUENCE [LARGE SCALE GENOMIC DNA]</scope>
    <source>
        <strain evidence="2 3">VS20</strain>
    </source>
</reference>
<dbReference type="RefSeq" id="XP_008621197.1">
    <property type="nucleotide sequence ID" value="XM_008622975.1"/>
</dbReference>
<proteinExistence type="predicted"/>